<dbReference type="PROSITE" id="PS51257">
    <property type="entry name" value="PROKAR_LIPOPROTEIN"/>
    <property type="match status" value="1"/>
</dbReference>
<keyword evidence="3" id="KW-1185">Reference proteome</keyword>
<feature type="chain" id="PRO_5046282955" evidence="1">
    <location>
        <begin position="26"/>
        <end position="207"/>
    </location>
</feature>
<evidence type="ECO:0000313" key="2">
    <source>
        <dbReference type="EMBL" id="MFD2587900.1"/>
    </source>
</evidence>
<accession>A0ABW5MX51</accession>
<feature type="signal peptide" evidence="1">
    <location>
        <begin position="1"/>
        <end position="25"/>
    </location>
</feature>
<gene>
    <name evidence="2" type="ORF">ACFSQJ_13220</name>
</gene>
<dbReference type="EMBL" id="JBHULB010000017">
    <property type="protein sequence ID" value="MFD2587900.1"/>
    <property type="molecule type" value="Genomic_DNA"/>
</dbReference>
<comment type="caution">
    <text evidence="2">The sequence shown here is derived from an EMBL/GenBank/DDBJ whole genome shotgun (WGS) entry which is preliminary data.</text>
</comment>
<name>A0ABW5MX51_9FLAO</name>
<reference evidence="3" key="1">
    <citation type="journal article" date="2019" name="Int. J. Syst. Evol. Microbiol.">
        <title>The Global Catalogue of Microorganisms (GCM) 10K type strain sequencing project: providing services to taxonomists for standard genome sequencing and annotation.</title>
        <authorList>
            <consortium name="The Broad Institute Genomics Platform"/>
            <consortium name="The Broad Institute Genome Sequencing Center for Infectious Disease"/>
            <person name="Wu L."/>
            <person name="Ma J."/>
        </authorList>
    </citation>
    <scope>NUCLEOTIDE SEQUENCE [LARGE SCALE GENOMIC DNA]</scope>
    <source>
        <strain evidence="3">KCTC 52368</strain>
    </source>
</reference>
<organism evidence="2 3">
    <name type="scientific">Croceitalea marina</name>
    <dbReference type="NCBI Taxonomy" id="1775166"/>
    <lineage>
        <taxon>Bacteria</taxon>
        <taxon>Pseudomonadati</taxon>
        <taxon>Bacteroidota</taxon>
        <taxon>Flavobacteriia</taxon>
        <taxon>Flavobacteriales</taxon>
        <taxon>Flavobacteriaceae</taxon>
        <taxon>Croceitalea</taxon>
    </lineage>
</organism>
<proteinExistence type="predicted"/>
<evidence type="ECO:0000256" key="1">
    <source>
        <dbReference type="SAM" id="SignalP"/>
    </source>
</evidence>
<protein>
    <submittedName>
        <fullName evidence="2">Uncharacterized protein</fullName>
    </submittedName>
</protein>
<dbReference type="RefSeq" id="WP_377767443.1">
    <property type="nucleotide sequence ID" value="NZ_JBHULB010000017.1"/>
</dbReference>
<evidence type="ECO:0000313" key="3">
    <source>
        <dbReference type="Proteomes" id="UP001597526"/>
    </source>
</evidence>
<dbReference type="Proteomes" id="UP001597526">
    <property type="component" value="Unassembled WGS sequence"/>
</dbReference>
<sequence length="207" mass="23459">MKKAVHILGLLLPIVLFYACNEITADDFVLTDHNTPLHNISYKYWYPKTGKTLKKDEVFVVKAAKKGDQKKLWIVTSYGNTSKKAEPIYLRRKKMENGNFVFQVTSWDTGKNISLFLGNMVNDSTIHFFGYTDAAMEYAAKSNLLNDFKGHVLVKKDKISFDSIAANDHKAAILDFITSLSDATYEEDIIVFTGTNNERKITSLISQ</sequence>
<keyword evidence="1" id="KW-0732">Signal</keyword>